<dbReference type="EMBL" id="JAWDGP010003764">
    <property type="protein sequence ID" value="KAK3771213.1"/>
    <property type="molecule type" value="Genomic_DNA"/>
</dbReference>
<feature type="compositionally biased region" description="Low complexity" evidence="1">
    <location>
        <begin position="268"/>
        <end position="292"/>
    </location>
</feature>
<feature type="region of interest" description="Disordered" evidence="1">
    <location>
        <begin position="311"/>
        <end position="361"/>
    </location>
</feature>
<feature type="signal peptide" evidence="2">
    <location>
        <begin position="1"/>
        <end position="34"/>
    </location>
</feature>
<dbReference type="Proteomes" id="UP001283361">
    <property type="component" value="Unassembled WGS sequence"/>
</dbReference>
<feature type="region of interest" description="Disordered" evidence="1">
    <location>
        <begin position="265"/>
        <end position="298"/>
    </location>
</feature>
<keyword evidence="2" id="KW-0732">Signal</keyword>
<evidence type="ECO:0000256" key="1">
    <source>
        <dbReference type="SAM" id="MobiDB-lite"/>
    </source>
</evidence>
<gene>
    <name evidence="3" type="ORF">RRG08_053356</name>
</gene>
<feature type="compositionally biased region" description="Basic residues" evidence="1">
    <location>
        <begin position="326"/>
        <end position="351"/>
    </location>
</feature>
<organism evidence="3 4">
    <name type="scientific">Elysia crispata</name>
    <name type="common">lettuce slug</name>
    <dbReference type="NCBI Taxonomy" id="231223"/>
    <lineage>
        <taxon>Eukaryota</taxon>
        <taxon>Metazoa</taxon>
        <taxon>Spiralia</taxon>
        <taxon>Lophotrochozoa</taxon>
        <taxon>Mollusca</taxon>
        <taxon>Gastropoda</taxon>
        <taxon>Heterobranchia</taxon>
        <taxon>Euthyneura</taxon>
        <taxon>Panpulmonata</taxon>
        <taxon>Sacoglossa</taxon>
        <taxon>Placobranchoidea</taxon>
        <taxon>Plakobranchidae</taxon>
        <taxon>Elysia</taxon>
    </lineage>
</organism>
<comment type="caution">
    <text evidence="3">The sequence shown here is derived from an EMBL/GenBank/DDBJ whole genome shotgun (WGS) entry which is preliminary data.</text>
</comment>
<evidence type="ECO:0000256" key="2">
    <source>
        <dbReference type="SAM" id="SignalP"/>
    </source>
</evidence>
<proteinExistence type="predicted"/>
<feature type="compositionally biased region" description="Basic and acidic residues" evidence="1">
    <location>
        <begin position="352"/>
        <end position="361"/>
    </location>
</feature>
<feature type="region of interest" description="Disordered" evidence="1">
    <location>
        <begin position="33"/>
        <end position="54"/>
    </location>
</feature>
<evidence type="ECO:0000313" key="4">
    <source>
        <dbReference type="Proteomes" id="UP001283361"/>
    </source>
</evidence>
<feature type="chain" id="PRO_5042105975" evidence="2">
    <location>
        <begin position="35"/>
        <end position="361"/>
    </location>
</feature>
<protein>
    <submittedName>
        <fullName evidence="3">Uncharacterized protein</fullName>
    </submittedName>
</protein>
<name>A0AAE0ZL12_9GAST</name>
<dbReference type="AlphaFoldDB" id="A0AAE0ZL12"/>
<keyword evidence="4" id="KW-1185">Reference proteome</keyword>
<accession>A0AAE0ZL12</accession>
<evidence type="ECO:0000313" key="3">
    <source>
        <dbReference type="EMBL" id="KAK3771213.1"/>
    </source>
</evidence>
<sequence length="361" mass="38576">MKLPSKQTQLPALPARVLVTVALVLCAAVSNSGAQESAPPTTKPHPTDIKPRLAFSPSTVESCVTSVVTLECSPKGGRTLQARIAAPEDDAVEDTNLSDDQNTAISSIIIFKQNETGGTESNHWSFLAEIGDSASPSGPTVADPKVKVTGKVGVSAEHSYLRLIWDMASDDTFGVYRCDVMPVGGSNPVSSEPVTLNPSSNDGTEDKLLNALQDLQTERQKEEDWRGNVNDGLEQIRETIKLLEIFARGNAFKLNKIIKELTDLQEKSATTSQPTAAETTTGTTSATQRTFASPTGGSDVTKKFVLLGIAGGKPTATLPPTTPTSKRGKGKGGGNKRRKNKKNRRRGKGRRVGRDTRKSPR</sequence>
<reference evidence="3" key="1">
    <citation type="journal article" date="2023" name="G3 (Bethesda)">
        <title>A reference genome for the long-term kleptoplast-retaining sea slug Elysia crispata morphotype clarki.</title>
        <authorList>
            <person name="Eastman K.E."/>
            <person name="Pendleton A.L."/>
            <person name="Shaikh M.A."/>
            <person name="Suttiyut T."/>
            <person name="Ogas R."/>
            <person name="Tomko P."/>
            <person name="Gavelis G."/>
            <person name="Widhalm J.R."/>
            <person name="Wisecaver J.H."/>
        </authorList>
    </citation>
    <scope>NUCLEOTIDE SEQUENCE</scope>
    <source>
        <strain evidence="3">ECLA1</strain>
    </source>
</reference>